<accession>A0ABN8YTE6</accession>
<dbReference type="EMBL" id="OX459957">
    <property type="protein sequence ID" value="CAI9163698.1"/>
    <property type="molecule type" value="Genomic_DNA"/>
</dbReference>
<dbReference type="Proteomes" id="UP001176941">
    <property type="component" value="Chromosome 21"/>
</dbReference>
<evidence type="ECO:0000313" key="2">
    <source>
        <dbReference type="Proteomes" id="UP001176941"/>
    </source>
</evidence>
<proteinExistence type="predicted"/>
<sequence length="115" mass="12800">MTTQGLCLPRRGKEPGHYQQETPPYFPSLLVLGHWGGGSRWSWAWAQVDLALWPQAKPRHQLWPPLWTLAPLSWDSCHLGTCLTLSTIPSILEAMCLGHSESGNTLNLASIFPTP</sequence>
<name>A0ABN8YTE6_RANTA</name>
<protein>
    <submittedName>
        <fullName evidence="1">Uncharacterized protein</fullName>
    </submittedName>
</protein>
<organism evidence="1 2">
    <name type="scientific">Rangifer tarandus platyrhynchus</name>
    <name type="common">Svalbard reindeer</name>
    <dbReference type="NCBI Taxonomy" id="3082113"/>
    <lineage>
        <taxon>Eukaryota</taxon>
        <taxon>Metazoa</taxon>
        <taxon>Chordata</taxon>
        <taxon>Craniata</taxon>
        <taxon>Vertebrata</taxon>
        <taxon>Euteleostomi</taxon>
        <taxon>Mammalia</taxon>
        <taxon>Eutheria</taxon>
        <taxon>Laurasiatheria</taxon>
        <taxon>Artiodactyla</taxon>
        <taxon>Ruminantia</taxon>
        <taxon>Pecora</taxon>
        <taxon>Cervidae</taxon>
        <taxon>Odocoileinae</taxon>
        <taxon>Rangifer</taxon>
    </lineage>
</organism>
<evidence type="ECO:0000313" key="1">
    <source>
        <dbReference type="EMBL" id="CAI9163698.1"/>
    </source>
</evidence>
<gene>
    <name evidence="1" type="ORF">MRATA1EN1_LOCUS12660</name>
</gene>
<keyword evidence="2" id="KW-1185">Reference proteome</keyword>
<reference evidence="1" key="1">
    <citation type="submission" date="2023-04" db="EMBL/GenBank/DDBJ databases">
        <authorList>
            <consortium name="ELIXIR-Norway"/>
        </authorList>
    </citation>
    <scope>NUCLEOTIDE SEQUENCE [LARGE SCALE GENOMIC DNA]</scope>
</reference>